<evidence type="ECO:0000256" key="1">
    <source>
        <dbReference type="ARBA" id="ARBA00022741"/>
    </source>
</evidence>
<accession>A0A7T0G0U2</accession>
<dbReference type="InterPro" id="IPR052908">
    <property type="entry name" value="AP-4-A_phosphorylase"/>
</dbReference>
<gene>
    <name evidence="6" type="ORF">G3M70_13115</name>
</gene>
<dbReference type="InterPro" id="IPR036265">
    <property type="entry name" value="HIT-like_sf"/>
</dbReference>
<evidence type="ECO:0000313" key="7">
    <source>
        <dbReference type="Proteomes" id="UP000594688"/>
    </source>
</evidence>
<proteinExistence type="predicted"/>
<dbReference type="SUPFAM" id="SSF54197">
    <property type="entry name" value="HIT-like"/>
    <property type="match status" value="1"/>
</dbReference>
<dbReference type="PROSITE" id="PS51084">
    <property type="entry name" value="HIT_2"/>
    <property type="match status" value="1"/>
</dbReference>
<dbReference type="GO" id="GO:0000166">
    <property type="term" value="F:nucleotide binding"/>
    <property type="evidence" value="ECO:0007669"/>
    <property type="project" value="UniProtKB-KW"/>
</dbReference>
<dbReference type="EMBL" id="CP048685">
    <property type="protein sequence ID" value="QPJ62764.1"/>
    <property type="molecule type" value="Genomic_DNA"/>
</dbReference>
<feature type="active site" description="Tele-AMP-histidine intermediate" evidence="2">
    <location>
        <position position="119"/>
    </location>
</feature>
<dbReference type="KEGG" id="nli:G3M70_13115"/>
<dbReference type="InterPro" id="IPR039383">
    <property type="entry name" value="FHIT"/>
</dbReference>
<evidence type="ECO:0000313" key="6">
    <source>
        <dbReference type="EMBL" id="QPJ62764.1"/>
    </source>
</evidence>
<evidence type="ECO:0000256" key="2">
    <source>
        <dbReference type="PIRSR" id="PIRSR639383-1"/>
    </source>
</evidence>
<evidence type="ECO:0000256" key="4">
    <source>
        <dbReference type="PROSITE-ProRule" id="PRU00464"/>
    </source>
</evidence>
<name>A0A7T0G0U2_9BACT</name>
<dbReference type="InterPro" id="IPR011146">
    <property type="entry name" value="HIT-like"/>
</dbReference>
<dbReference type="Gene3D" id="3.30.428.10">
    <property type="entry name" value="HIT-like"/>
    <property type="match status" value="1"/>
</dbReference>
<evidence type="ECO:0000259" key="5">
    <source>
        <dbReference type="PROSITE" id="PS51084"/>
    </source>
</evidence>
<feature type="binding site" evidence="3">
    <location>
        <position position="121"/>
    </location>
    <ligand>
        <name>substrate</name>
    </ligand>
</feature>
<dbReference type="AlphaFoldDB" id="A0A7T0G0U2"/>
<protein>
    <submittedName>
        <fullName evidence="6">HIT domain-containing protein</fullName>
    </submittedName>
</protein>
<dbReference type="Pfam" id="PF01230">
    <property type="entry name" value="HIT"/>
    <property type="match status" value="1"/>
</dbReference>
<feature type="binding site" evidence="3">
    <location>
        <position position="49"/>
    </location>
    <ligand>
        <name>substrate</name>
    </ligand>
</feature>
<organism evidence="6 7">
    <name type="scientific">Candidatus Nitronauta litoralis</name>
    <dbReference type="NCBI Taxonomy" id="2705533"/>
    <lineage>
        <taxon>Bacteria</taxon>
        <taxon>Pseudomonadati</taxon>
        <taxon>Nitrospinota/Tectimicrobiota group</taxon>
        <taxon>Nitrospinota</taxon>
        <taxon>Nitrospinia</taxon>
        <taxon>Nitrospinales</taxon>
        <taxon>Nitrospinaceae</taxon>
        <taxon>Candidatus Nitronauta</taxon>
    </lineage>
</organism>
<keyword evidence="1" id="KW-0547">Nucleotide-binding</keyword>
<dbReference type="PANTHER" id="PTHR42997:SF1">
    <property type="entry name" value="AP-4-A PHOSPHORYLASE"/>
    <property type="match status" value="1"/>
</dbReference>
<reference evidence="6 7" key="1">
    <citation type="submission" date="2020-02" db="EMBL/GenBank/DDBJ databases">
        <title>Genomic and physiological characterization of two novel Nitrospinaceae genera.</title>
        <authorList>
            <person name="Mueller A.J."/>
            <person name="Jung M.-Y."/>
            <person name="Strachan C.R."/>
            <person name="Herbold C.W."/>
            <person name="Kirkegaard R.H."/>
            <person name="Daims H."/>
        </authorList>
    </citation>
    <scope>NUCLEOTIDE SEQUENCE [LARGE SCALE GENOMIC DNA]</scope>
    <source>
        <strain evidence="6">EB</strain>
    </source>
</reference>
<dbReference type="Proteomes" id="UP000594688">
    <property type="component" value="Chromosome"/>
</dbReference>
<dbReference type="PANTHER" id="PTHR42997">
    <property type="entry name" value="HIT FAMILY HYDROLASE"/>
    <property type="match status" value="1"/>
</dbReference>
<feature type="short sequence motif" description="Histidine triad motif" evidence="4">
    <location>
        <begin position="117"/>
        <end position="121"/>
    </location>
</feature>
<feature type="domain" description="HIT" evidence="5">
    <location>
        <begin position="22"/>
        <end position="132"/>
    </location>
</feature>
<evidence type="ECO:0000256" key="3">
    <source>
        <dbReference type="PIRSR" id="PIRSR639383-2"/>
    </source>
</evidence>
<dbReference type="GO" id="GO:0003824">
    <property type="term" value="F:catalytic activity"/>
    <property type="evidence" value="ECO:0007669"/>
    <property type="project" value="InterPro"/>
</dbReference>
<sequence length="162" mass="18573">MESLWAPWRMEYIQSIKSGECIFCTLPPQNDDHKNKILYRGTTCFIIINTFPYSNGHLMVTPYRHLSCLTKVNPEELEESGKLIQKTVEILREAYNPDGFNVGYNIGKSAGAGFDEHIHAHIVPRWAGDTNFMPVLSETKVHPEHLEATYSRLQPHFQNLSL</sequence>
<dbReference type="CDD" id="cd01275">
    <property type="entry name" value="FHIT"/>
    <property type="match status" value="1"/>
</dbReference>